<dbReference type="AlphaFoldDB" id="U2JWJ0"/>
<sequence length="51" mass="5695">GGLYAVFPLLYRFLLSLSRAIFEKLRKSIFMTASPPPASPFLRSFQGGSEE</sequence>
<proteinExistence type="predicted"/>
<evidence type="ECO:0000313" key="1">
    <source>
        <dbReference type="EMBL" id="ERJ90641.1"/>
    </source>
</evidence>
<keyword evidence="2" id="KW-1185">Reference proteome</keyword>
<dbReference type="HOGENOM" id="CLU_3092335_0_0_9"/>
<name>U2JWJ0_9FIRM</name>
<gene>
    <name evidence="1" type="ORF">RUMCAL_02807</name>
</gene>
<dbReference type="EMBL" id="AWVF01000354">
    <property type="protein sequence ID" value="ERJ90641.1"/>
    <property type="molecule type" value="Genomic_DNA"/>
</dbReference>
<feature type="non-terminal residue" evidence="1">
    <location>
        <position position="1"/>
    </location>
</feature>
<reference evidence="1 2" key="1">
    <citation type="submission" date="2013-07" db="EMBL/GenBank/DDBJ databases">
        <authorList>
            <person name="Weinstock G."/>
            <person name="Sodergren E."/>
            <person name="Wylie T."/>
            <person name="Fulton L."/>
            <person name="Fulton R."/>
            <person name="Fronick C."/>
            <person name="O'Laughlin M."/>
            <person name="Godfrey J."/>
            <person name="Miner T."/>
            <person name="Herter B."/>
            <person name="Appelbaum E."/>
            <person name="Cordes M."/>
            <person name="Lek S."/>
            <person name="Wollam A."/>
            <person name="Pepin K.H."/>
            <person name="Palsikar V.B."/>
            <person name="Mitreva M."/>
            <person name="Wilson R.K."/>
        </authorList>
    </citation>
    <scope>NUCLEOTIDE SEQUENCE [LARGE SCALE GENOMIC DNA]</scope>
    <source>
        <strain evidence="1 2">ATCC 27760</strain>
    </source>
</reference>
<comment type="caution">
    <text evidence="1">The sequence shown here is derived from an EMBL/GenBank/DDBJ whole genome shotgun (WGS) entry which is preliminary data.</text>
</comment>
<accession>U2JWJ0</accession>
<dbReference type="PATRIC" id="fig|411473.3.peg.2351"/>
<dbReference type="Proteomes" id="UP000016662">
    <property type="component" value="Unassembled WGS sequence"/>
</dbReference>
<organism evidence="1 2">
    <name type="scientific">Ruminococcus callidus ATCC 27760</name>
    <dbReference type="NCBI Taxonomy" id="411473"/>
    <lineage>
        <taxon>Bacteria</taxon>
        <taxon>Bacillati</taxon>
        <taxon>Bacillota</taxon>
        <taxon>Clostridia</taxon>
        <taxon>Eubacteriales</taxon>
        <taxon>Oscillospiraceae</taxon>
        <taxon>Ruminococcus</taxon>
    </lineage>
</organism>
<evidence type="ECO:0000313" key="2">
    <source>
        <dbReference type="Proteomes" id="UP000016662"/>
    </source>
</evidence>
<dbReference type="STRING" id="411473.RUMCAL_02807"/>
<protein>
    <submittedName>
        <fullName evidence="1">Uncharacterized protein</fullName>
    </submittedName>
</protein>